<dbReference type="InterPro" id="IPR011765">
    <property type="entry name" value="Pept_M16_N"/>
</dbReference>
<comment type="cofactor">
    <cofactor evidence="1">
        <name>Zn(2+)</name>
        <dbReference type="ChEBI" id="CHEBI:29105"/>
    </cofactor>
</comment>
<dbReference type="GO" id="GO:0004222">
    <property type="term" value="F:metalloendopeptidase activity"/>
    <property type="evidence" value="ECO:0007669"/>
    <property type="project" value="InterPro"/>
</dbReference>
<keyword evidence="3" id="KW-0645">Protease</keyword>
<accession>A0A934TN07</accession>
<evidence type="ECO:0000313" key="9">
    <source>
        <dbReference type="Proteomes" id="UP000706333"/>
    </source>
</evidence>
<sequence>MATAAGGPVAAAAGTGDVARFTLDNGMDVVVIEDARAPAVVHMVWYPVGAADEPPGQSGIAHFLEHLMFKGTDTRAPGEFSAVVEQLGGRDNAFTSWDYTAYFQRTAAEHLPILMEMEADRMANLAFTEAEWLPERDVILEERGQVVESRPGALFSEQMRAALFTNHPYGTPIIGWRHEMATLTGDNAMDFHAAHYGPNAAILLVAGDVRADEVLALAQQHYGTIPANPAITTPARPQEPPHLAARRIEMTDPRVAQPYVMRQYLAPARRPGDQADAAALSVLAELLGGSRTTSVLARTLVQAEDAPALSVSAWYSGLARDDGTFTLAIVPAEGVDLATAEAALDDAVAAFMEAGVDPEQFARVRTRIRAAEIFARDSVEGRARTMGTALSTGLEVADVEGWTDALMAVTPEQVMAAAQSVFDRTRSVTGWLQGPPDAHPTGPATVEPPMTEVMQ</sequence>
<feature type="region of interest" description="Disordered" evidence="5">
    <location>
        <begin position="432"/>
        <end position="455"/>
    </location>
</feature>
<evidence type="ECO:0000256" key="1">
    <source>
        <dbReference type="ARBA" id="ARBA00001947"/>
    </source>
</evidence>
<dbReference type="GO" id="GO:0006508">
    <property type="term" value="P:proteolysis"/>
    <property type="evidence" value="ECO:0007669"/>
    <property type="project" value="InterPro"/>
</dbReference>
<dbReference type="PROSITE" id="PS00143">
    <property type="entry name" value="INSULINASE"/>
    <property type="match status" value="1"/>
</dbReference>
<proteinExistence type="inferred from homology"/>
<dbReference type="Pfam" id="PF00675">
    <property type="entry name" value="Peptidase_M16"/>
    <property type="match status" value="1"/>
</dbReference>
<evidence type="ECO:0000256" key="4">
    <source>
        <dbReference type="RuleBase" id="RU004447"/>
    </source>
</evidence>
<dbReference type="PANTHER" id="PTHR11851:SF49">
    <property type="entry name" value="MITOCHONDRIAL-PROCESSING PEPTIDASE SUBUNIT ALPHA"/>
    <property type="match status" value="1"/>
</dbReference>
<dbReference type="InterPro" id="IPR007863">
    <property type="entry name" value="Peptidase_M16_C"/>
</dbReference>
<dbReference type="InterPro" id="IPR001431">
    <property type="entry name" value="Pept_M16_Zn_BS"/>
</dbReference>
<dbReference type="EMBL" id="NHSD01000294">
    <property type="protein sequence ID" value="MBK5928197.1"/>
    <property type="molecule type" value="Genomic_DNA"/>
</dbReference>
<keyword evidence="3" id="KW-0378">Hydrolase</keyword>
<reference evidence="8" key="1">
    <citation type="submission" date="2017-05" db="EMBL/GenBank/DDBJ databases">
        <authorList>
            <person name="Imhoff J.F."/>
            <person name="Rahn T."/>
            <person name="Kuenzel S."/>
            <person name="Neulinger S.C."/>
        </authorList>
    </citation>
    <scope>NUCLEOTIDE SEQUENCE</scope>
    <source>
        <strain evidence="8">LMG 28126</strain>
    </source>
</reference>
<organism evidence="8 9">
    <name type="scientific">Rhodobaculum claviforme</name>
    <dbReference type="NCBI Taxonomy" id="1549854"/>
    <lineage>
        <taxon>Bacteria</taxon>
        <taxon>Pseudomonadati</taxon>
        <taxon>Pseudomonadota</taxon>
        <taxon>Alphaproteobacteria</taxon>
        <taxon>Rhodobacterales</taxon>
        <taxon>Paracoccaceae</taxon>
        <taxon>Rhodobaculum</taxon>
    </lineage>
</organism>
<dbReference type="Gene3D" id="3.30.830.10">
    <property type="entry name" value="Metalloenzyme, LuxS/M16 peptidase-like"/>
    <property type="match status" value="2"/>
</dbReference>
<comment type="caution">
    <text evidence="8">The sequence shown here is derived from an EMBL/GenBank/DDBJ whole genome shotgun (WGS) entry which is preliminary data.</text>
</comment>
<reference evidence="8" key="2">
    <citation type="journal article" date="2020" name="Microorganisms">
        <title>Osmotic Adaptation and Compatible Solute Biosynthesis of Phototrophic Bacteria as Revealed from Genome Analyses.</title>
        <authorList>
            <person name="Imhoff J.F."/>
            <person name="Rahn T."/>
            <person name="Kunzel S."/>
            <person name="Keller A."/>
            <person name="Neulinger S.C."/>
        </authorList>
    </citation>
    <scope>NUCLEOTIDE SEQUENCE</scope>
    <source>
        <strain evidence="8">LMG 28126</strain>
    </source>
</reference>
<feature type="domain" description="Peptidase M16 N-terminal" evidence="6">
    <location>
        <begin position="29"/>
        <end position="174"/>
    </location>
</feature>
<keyword evidence="9" id="KW-1185">Reference proteome</keyword>
<name>A0A934TN07_9RHOB</name>
<protein>
    <submittedName>
        <fullName evidence="8">Peptidase M16</fullName>
    </submittedName>
</protein>
<keyword evidence="3" id="KW-0482">Metalloprotease</keyword>
<evidence type="ECO:0000256" key="3">
    <source>
        <dbReference type="ARBA" id="ARBA00023049"/>
    </source>
</evidence>
<dbReference type="InterPro" id="IPR050361">
    <property type="entry name" value="MPP/UQCRC_Complex"/>
</dbReference>
<evidence type="ECO:0000259" key="7">
    <source>
        <dbReference type="Pfam" id="PF05193"/>
    </source>
</evidence>
<comment type="similarity">
    <text evidence="2 4">Belongs to the peptidase M16 family.</text>
</comment>
<feature type="domain" description="Peptidase M16 C-terminal" evidence="7">
    <location>
        <begin position="183"/>
        <end position="366"/>
    </location>
</feature>
<dbReference type="PANTHER" id="PTHR11851">
    <property type="entry name" value="METALLOPROTEASE"/>
    <property type="match status" value="1"/>
</dbReference>
<evidence type="ECO:0000313" key="8">
    <source>
        <dbReference type="EMBL" id="MBK5928197.1"/>
    </source>
</evidence>
<dbReference type="SUPFAM" id="SSF63411">
    <property type="entry name" value="LuxS/MPP-like metallohydrolase"/>
    <property type="match status" value="2"/>
</dbReference>
<dbReference type="AlphaFoldDB" id="A0A934TN07"/>
<evidence type="ECO:0000256" key="5">
    <source>
        <dbReference type="SAM" id="MobiDB-lite"/>
    </source>
</evidence>
<evidence type="ECO:0000259" key="6">
    <source>
        <dbReference type="Pfam" id="PF00675"/>
    </source>
</evidence>
<dbReference type="GO" id="GO:0046872">
    <property type="term" value="F:metal ion binding"/>
    <property type="evidence" value="ECO:0007669"/>
    <property type="project" value="InterPro"/>
</dbReference>
<evidence type="ECO:0000256" key="2">
    <source>
        <dbReference type="ARBA" id="ARBA00007261"/>
    </source>
</evidence>
<dbReference type="Proteomes" id="UP000706333">
    <property type="component" value="Unassembled WGS sequence"/>
</dbReference>
<gene>
    <name evidence="8" type="ORF">CCR87_12790</name>
</gene>
<dbReference type="Pfam" id="PF05193">
    <property type="entry name" value="Peptidase_M16_C"/>
    <property type="match status" value="1"/>
</dbReference>
<dbReference type="InterPro" id="IPR011249">
    <property type="entry name" value="Metalloenz_LuxS/M16"/>
</dbReference>